<dbReference type="EMBL" id="BAABME010009028">
    <property type="protein sequence ID" value="GAA0174329.1"/>
    <property type="molecule type" value="Genomic_DNA"/>
</dbReference>
<dbReference type="Proteomes" id="UP001454036">
    <property type="component" value="Unassembled WGS sequence"/>
</dbReference>
<feature type="region of interest" description="Disordered" evidence="1">
    <location>
        <begin position="1"/>
        <end position="26"/>
    </location>
</feature>
<gene>
    <name evidence="2" type="ORF">LIER_27744</name>
</gene>
<feature type="compositionally biased region" description="Basic and acidic residues" evidence="1">
    <location>
        <begin position="120"/>
        <end position="135"/>
    </location>
</feature>
<protein>
    <submittedName>
        <fullName evidence="2">Uncharacterized protein</fullName>
    </submittedName>
</protein>
<keyword evidence="3" id="KW-1185">Reference proteome</keyword>
<evidence type="ECO:0000313" key="2">
    <source>
        <dbReference type="EMBL" id="GAA0174329.1"/>
    </source>
</evidence>
<feature type="region of interest" description="Disordered" evidence="1">
    <location>
        <begin position="116"/>
        <end position="135"/>
    </location>
</feature>
<feature type="compositionally biased region" description="Polar residues" evidence="1">
    <location>
        <begin position="12"/>
        <end position="26"/>
    </location>
</feature>
<organism evidence="2 3">
    <name type="scientific">Lithospermum erythrorhizon</name>
    <name type="common">Purple gromwell</name>
    <name type="synonym">Lithospermum officinale var. erythrorhizon</name>
    <dbReference type="NCBI Taxonomy" id="34254"/>
    <lineage>
        <taxon>Eukaryota</taxon>
        <taxon>Viridiplantae</taxon>
        <taxon>Streptophyta</taxon>
        <taxon>Embryophyta</taxon>
        <taxon>Tracheophyta</taxon>
        <taxon>Spermatophyta</taxon>
        <taxon>Magnoliopsida</taxon>
        <taxon>eudicotyledons</taxon>
        <taxon>Gunneridae</taxon>
        <taxon>Pentapetalae</taxon>
        <taxon>asterids</taxon>
        <taxon>lamiids</taxon>
        <taxon>Boraginales</taxon>
        <taxon>Boraginaceae</taxon>
        <taxon>Boraginoideae</taxon>
        <taxon>Lithospermeae</taxon>
        <taxon>Lithospermum</taxon>
    </lineage>
</organism>
<proteinExistence type="predicted"/>
<feature type="compositionally biased region" description="Basic residues" evidence="1">
    <location>
        <begin position="1"/>
        <end position="11"/>
    </location>
</feature>
<name>A0AAV3RD34_LITER</name>
<accession>A0AAV3RD34</accession>
<evidence type="ECO:0000313" key="3">
    <source>
        <dbReference type="Proteomes" id="UP001454036"/>
    </source>
</evidence>
<reference evidence="2 3" key="1">
    <citation type="submission" date="2024-01" db="EMBL/GenBank/DDBJ databases">
        <title>The complete chloroplast genome sequence of Lithospermum erythrorhizon: insights into the phylogenetic relationship among Boraginaceae species and the maternal lineages of purple gromwells.</title>
        <authorList>
            <person name="Okada T."/>
            <person name="Watanabe K."/>
        </authorList>
    </citation>
    <scope>NUCLEOTIDE SEQUENCE [LARGE SCALE GENOMIC DNA]</scope>
</reference>
<comment type="caution">
    <text evidence="2">The sequence shown here is derived from an EMBL/GenBank/DDBJ whole genome shotgun (WGS) entry which is preliminary data.</text>
</comment>
<sequence length="250" mass="27755">MSQNPFKRKRNPGQSSKGKGVATSSEFLSQPTHSNKLFQLFDGEENFSTNCIGRAIIPTGTRDRRVTKTISSLLYNFKNRLPINLPVIIGSHMNYAIFNAKTTTLPYGVGSSLGNVNENVEDKSDGDENREADVGGEDVVHRARLDAQELRQKKDRKYLKGLLKFMKCFGKGKGPSVEAQRHLDHSDSDPEVDEHQTISGTPVLTNFIILLQVMTMVAWGSFRVIRVAFDSDGILILMAPPLFDDLKGGE</sequence>
<feature type="region of interest" description="Disordered" evidence="1">
    <location>
        <begin position="173"/>
        <end position="197"/>
    </location>
</feature>
<feature type="compositionally biased region" description="Basic and acidic residues" evidence="1">
    <location>
        <begin position="179"/>
        <end position="196"/>
    </location>
</feature>
<evidence type="ECO:0000256" key="1">
    <source>
        <dbReference type="SAM" id="MobiDB-lite"/>
    </source>
</evidence>
<dbReference type="AlphaFoldDB" id="A0AAV3RD34"/>